<organism evidence="8">
    <name type="scientific">Cladocopium goreaui</name>
    <dbReference type="NCBI Taxonomy" id="2562237"/>
    <lineage>
        <taxon>Eukaryota</taxon>
        <taxon>Sar</taxon>
        <taxon>Alveolata</taxon>
        <taxon>Dinophyceae</taxon>
        <taxon>Suessiales</taxon>
        <taxon>Symbiodiniaceae</taxon>
        <taxon>Cladocopium</taxon>
    </lineage>
</organism>
<dbReference type="AlphaFoldDB" id="A0A9P1CY85"/>
<dbReference type="EMBL" id="CAMXCT020002602">
    <property type="protein sequence ID" value="CAL1152627.1"/>
    <property type="molecule type" value="Genomic_DNA"/>
</dbReference>
<sequence length="343" mass="36495">MSVGILIVGLFTGMFLSSPEMELPTFEPLAAAGGVMFQLGNSMCPYIIKLIGLGLGLTIWDLSNMLMGWFTGYFGLFGMEKEHDVEIPAMNFVGLVLASVSLVFFSLASAFDGKTQPQDLAAKAKEDKAETDPEGRPGCGPSFGGETASNHPSHPSAANGDGGDGGGGDGDGKVDSMEQPRQSQCRFSAMLGFSMAVAAGLLFGATFDLPMDLKNGEFGEAHRHDILYYVFSHFLGIFFTAIASLVVYIAVKGKKSHMPGKLIFPSILSGLIWAVGMVAWFQANVELGYTVAFPIVGSLPGIIAIFIGLCFLGEMQTRRSRMCALIGMLLRVPGVLLIALSTY</sequence>
<feature type="compositionally biased region" description="Gly residues" evidence="6">
    <location>
        <begin position="160"/>
        <end position="169"/>
    </location>
</feature>
<comment type="caution">
    <text evidence="8">The sequence shown here is derived from an EMBL/GenBank/DDBJ whole genome shotgun (WGS) entry which is preliminary data.</text>
</comment>
<feature type="transmembrane region" description="Helical" evidence="7">
    <location>
        <begin position="226"/>
        <end position="250"/>
    </location>
</feature>
<reference evidence="8" key="1">
    <citation type="submission" date="2022-10" db="EMBL/GenBank/DDBJ databases">
        <authorList>
            <person name="Chen Y."/>
            <person name="Dougan E. K."/>
            <person name="Chan C."/>
            <person name="Rhodes N."/>
            <person name="Thang M."/>
        </authorList>
    </citation>
    <scope>NUCLEOTIDE SEQUENCE</scope>
</reference>
<dbReference type="EMBL" id="CAMXCT010002602">
    <property type="protein sequence ID" value="CAI3999252.1"/>
    <property type="molecule type" value="Genomic_DNA"/>
</dbReference>
<evidence type="ECO:0000256" key="4">
    <source>
        <dbReference type="ARBA" id="ARBA00022989"/>
    </source>
</evidence>
<feature type="transmembrane region" description="Helical" evidence="7">
    <location>
        <begin position="89"/>
        <end position="111"/>
    </location>
</feature>
<keyword evidence="5 7" id="KW-0472">Membrane</keyword>
<dbReference type="InterPro" id="IPR037185">
    <property type="entry name" value="EmrE-like"/>
</dbReference>
<dbReference type="OrthoDB" id="431170at2759"/>
<keyword evidence="10" id="KW-1185">Reference proteome</keyword>
<feature type="compositionally biased region" description="Basic and acidic residues" evidence="6">
    <location>
        <begin position="122"/>
        <end position="135"/>
    </location>
</feature>
<feature type="transmembrane region" description="Helical" evidence="7">
    <location>
        <begin position="324"/>
        <end position="342"/>
    </location>
</feature>
<dbReference type="GO" id="GO:0016020">
    <property type="term" value="C:membrane"/>
    <property type="evidence" value="ECO:0007669"/>
    <property type="project" value="UniProtKB-SubCell"/>
</dbReference>
<proteinExistence type="inferred from homology"/>
<comment type="subcellular location">
    <subcellularLocation>
        <location evidence="1">Membrane</location>
        <topology evidence="1">Multi-pass membrane protein</topology>
    </subcellularLocation>
</comment>
<name>A0A9P1CY85_9DINO</name>
<keyword evidence="4 7" id="KW-1133">Transmembrane helix</keyword>
<feature type="transmembrane region" description="Helical" evidence="7">
    <location>
        <begin position="287"/>
        <end position="312"/>
    </location>
</feature>
<evidence type="ECO:0000313" key="8">
    <source>
        <dbReference type="EMBL" id="CAI3999252.1"/>
    </source>
</evidence>
<keyword evidence="3 7" id="KW-0812">Transmembrane</keyword>
<comment type="similarity">
    <text evidence="2">Belongs to the TMEM144 family.</text>
</comment>
<dbReference type="Proteomes" id="UP001152797">
    <property type="component" value="Unassembled WGS sequence"/>
</dbReference>
<evidence type="ECO:0000256" key="7">
    <source>
        <dbReference type="SAM" id="Phobius"/>
    </source>
</evidence>
<evidence type="ECO:0000256" key="3">
    <source>
        <dbReference type="ARBA" id="ARBA00022692"/>
    </source>
</evidence>
<protein>
    <submittedName>
        <fullName evidence="9">Transmembrane protein 144</fullName>
    </submittedName>
</protein>
<dbReference type="GO" id="GO:0015144">
    <property type="term" value="F:carbohydrate transmembrane transporter activity"/>
    <property type="evidence" value="ECO:0007669"/>
    <property type="project" value="InterPro"/>
</dbReference>
<evidence type="ECO:0000256" key="1">
    <source>
        <dbReference type="ARBA" id="ARBA00004141"/>
    </source>
</evidence>
<evidence type="ECO:0000256" key="5">
    <source>
        <dbReference type="ARBA" id="ARBA00023136"/>
    </source>
</evidence>
<evidence type="ECO:0000256" key="6">
    <source>
        <dbReference type="SAM" id="MobiDB-lite"/>
    </source>
</evidence>
<dbReference type="InterPro" id="IPR010651">
    <property type="entry name" value="Sugar_transport"/>
</dbReference>
<evidence type="ECO:0000256" key="2">
    <source>
        <dbReference type="ARBA" id="ARBA00005731"/>
    </source>
</evidence>
<feature type="transmembrane region" description="Helical" evidence="7">
    <location>
        <begin position="187"/>
        <end position="206"/>
    </location>
</feature>
<dbReference type="SUPFAM" id="SSF103481">
    <property type="entry name" value="Multidrug resistance efflux transporter EmrE"/>
    <property type="match status" value="1"/>
</dbReference>
<dbReference type="PANTHER" id="PTHR16119">
    <property type="entry name" value="TRANSMEMBRANE PROTEIN 144"/>
    <property type="match status" value="1"/>
</dbReference>
<evidence type="ECO:0000313" key="10">
    <source>
        <dbReference type="Proteomes" id="UP001152797"/>
    </source>
</evidence>
<evidence type="ECO:0000313" key="9">
    <source>
        <dbReference type="EMBL" id="CAL4786564.1"/>
    </source>
</evidence>
<feature type="transmembrane region" description="Helical" evidence="7">
    <location>
        <begin position="55"/>
        <end position="77"/>
    </location>
</feature>
<feature type="transmembrane region" description="Helical" evidence="7">
    <location>
        <begin position="262"/>
        <end position="281"/>
    </location>
</feature>
<gene>
    <name evidence="8" type="ORF">C1SCF055_LOCUS25474</name>
</gene>
<feature type="region of interest" description="Disordered" evidence="6">
    <location>
        <begin position="119"/>
        <end position="179"/>
    </location>
</feature>
<accession>A0A9P1CY85</accession>
<dbReference type="Pfam" id="PF07857">
    <property type="entry name" value="TMEM144"/>
    <property type="match status" value="2"/>
</dbReference>
<reference evidence="9 10" key="2">
    <citation type="submission" date="2024-05" db="EMBL/GenBank/DDBJ databases">
        <authorList>
            <person name="Chen Y."/>
            <person name="Shah S."/>
            <person name="Dougan E. K."/>
            <person name="Thang M."/>
            <person name="Chan C."/>
        </authorList>
    </citation>
    <scope>NUCLEOTIDE SEQUENCE [LARGE SCALE GENOMIC DNA]</scope>
</reference>
<dbReference type="PANTHER" id="PTHR16119:SF17">
    <property type="entry name" value="TRANSMEMBRANE PROTEIN 144"/>
    <property type="match status" value="1"/>
</dbReference>
<dbReference type="EMBL" id="CAMXCT030002602">
    <property type="protein sequence ID" value="CAL4786564.1"/>
    <property type="molecule type" value="Genomic_DNA"/>
</dbReference>
<dbReference type="InterPro" id="IPR012435">
    <property type="entry name" value="TMEM144"/>
</dbReference>